<dbReference type="SMART" id="SM00408">
    <property type="entry name" value="IGc2"/>
    <property type="match status" value="2"/>
</dbReference>
<dbReference type="SUPFAM" id="SSF48726">
    <property type="entry name" value="Immunoglobulin"/>
    <property type="match status" value="2"/>
</dbReference>
<dbReference type="CDD" id="cd00096">
    <property type="entry name" value="Ig"/>
    <property type="match status" value="1"/>
</dbReference>
<evidence type="ECO:0000259" key="6">
    <source>
        <dbReference type="PROSITE" id="PS50835"/>
    </source>
</evidence>
<dbReference type="InterPro" id="IPR013783">
    <property type="entry name" value="Ig-like_fold"/>
</dbReference>
<keyword evidence="2" id="KW-0677">Repeat</keyword>
<dbReference type="InterPro" id="IPR003598">
    <property type="entry name" value="Ig_sub2"/>
</dbReference>
<keyword evidence="8" id="KW-1185">Reference proteome</keyword>
<reference evidence="7 8" key="1">
    <citation type="submission" date="2019-04" db="EMBL/GenBank/DDBJ databases">
        <title>Annotation for the trematode Fasciola gigantica.</title>
        <authorList>
            <person name="Choi Y.-J."/>
        </authorList>
    </citation>
    <scope>NUCLEOTIDE SEQUENCE [LARGE SCALE GENOMIC DNA]</scope>
    <source>
        <strain evidence="7">Uganda_cow_1</strain>
    </source>
</reference>
<dbReference type="Pfam" id="PF13927">
    <property type="entry name" value="Ig_3"/>
    <property type="match status" value="2"/>
</dbReference>
<organism evidence="7 8">
    <name type="scientific">Fasciola gigantica</name>
    <name type="common">Giant liver fluke</name>
    <dbReference type="NCBI Taxonomy" id="46835"/>
    <lineage>
        <taxon>Eukaryota</taxon>
        <taxon>Metazoa</taxon>
        <taxon>Spiralia</taxon>
        <taxon>Lophotrochozoa</taxon>
        <taxon>Platyhelminthes</taxon>
        <taxon>Trematoda</taxon>
        <taxon>Digenea</taxon>
        <taxon>Plagiorchiida</taxon>
        <taxon>Echinostomata</taxon>
        <taxon>Echinostomatoidea</taxon>
        <taxon>Fasciolidae</taxon>
        <taxon>Fasciola</taxon>
    </lineage>
</organism>
<feature type="domain" description="Ig-like" evidence="6">
    <location>
        <begin position="55"/>
        <end position="154"/>
    </location>
</feature>
<evidence type="ECO:0000256" key="3">
    <source>
        <dbReference type="ARBA" id="ARBA00023157"/>
    </source>
</evidence>
<dbReference type="InterPro" id="IPR036179">
    <property type="entry name" value="Ig-like_dom_sf"/>
</dbReference>
<dbReference type="Proteomes" id="UP000316759">
    <property type="component" value="Unassembled WGS sequence"/>
</dbReference>
<dbReference type="SMART" id="SM00409">
    <property type="entry name" value="IG"/>
    <property type="match status" value="2"/>
</dbReference>
<keyword evidence="3" id="KW-1015">Disulfide bond</keyword>
<dbReference type="STRING" id="46835.A0A504YKH0"/>
<keyword evidence="4" id="KW-0393">Immunoglobulin domain</keyword>
<dbReference type="AlphaFoldDB" id="A0A504YKH0"/>
<evidence type="ECO:0000256" key="4">
    <source>
        <dbReference type="ARBA" id="ARBA00023319"/>
    </source>
</evidence>
<dbReference type="PANTHER" id="PTHR12231:SF253">
    <property type="entry name" value="DPR-INTERACTING PROTEIN ETA, ISOFORM B-RELATED"/>
    <property type="match status" value="1"/>
</dbReference>
<keyword evidence="5" id="KW-0472">Membrane</keyword>
<evidence type="ECO:0000256" key="2">
    <source>
        <dbReference type="ARBA" id="ARBA00022737"/>
    </source>
</evidence>
<evidence type="ECO:0000256" key="1">
    <source>
        <dbReference type="ARBA" id="ARBA00022729"/>
    </source>
</evidence>
<feature type="domain" description="Ig-like" evidence="6">
    <location>
        <begin position="162"/>
        <end position="256"/>
    </location>
</feature>
<dbReference type="OrthoDB" id="6233216at2759"/>
<accession>A0A504YKH0</accession>
<comment type="caution">
    <text evidence="7">The sequence shown here is derived from an EMBL/GenBank/DDBJ whole genome shotgun (WGS) entry which is preliminary data.</text>
</comment>
<dbReference type="InterPro" id="IPR051170">
    <property type="entry name" value="Neural/epithelial_adhesion"/>
</dbReference>
<gene>
    <name evidence="7" type="ORF">FGIG_02578</name>
</gene>
<dbReference type="Gene3D" id="2.60.40.10">
    <property type="entry name" value="Immunoglobulins"/>
    <property type="match status" value="2"/>
</dbReference>
<keyword evidence="5" id="KW-1133">Transmembrane helix</keyword>
<feature type="transmembrane region" description="Helical" evidence="5">
    <location>
        <begin position="649"/>
        <end position="673"/>
    </location>
</feature>
<dbReference type="PROSITE" id="PS50835">
    <property type="entry name" value="IG_LIKE"/>
    <property type="match status" value="2"/>
</dbReference>
<dbReference type="InterPro" id="IPR003599">
    <property type="entry name" value="Ig_sub"/>
</dbReference>
<sequence>MKLTEFVVRFICLMTCVNIIPAKIWEANTVLFNSSSFLIGAWIRADLNNSHLKAPTIVQSSVRRTVVELGANVTIFCQWIASPRAVVTWYRGLPIPRETDCCADANVRLMPASAIRNLKPRTSQLVFHNFRDKDMDEYTCRVKNSLGTASRTMGVLVQGRAPITMKPKNQTVKEGVSSVLFHCRIITETEFTRYNWLKNGRHLSLYPGLQHRYKIFSNGTLLLLSINRSDIGLYTCVADDESNANQQEFRSDAEVMSSHRRPTHRLGKKGEGFSYFPYPGLQWTASAKLDVHFPPEAHMAKMQPIYLGFNGPGRLPCTVTANPRVEFIEWEKIRNVTTTRSHKPLPSLNTSVVSSPDNAIQRVWPVLIGVDQLGVRKDPVSTELRKGTIVRELPKSATVTRKSYLRLKVTESMHTGLALYCVASNLIGRVMTPVNVTARHSAPVISSQFSYSPVEMVNLHVQPQSFGAWLIWDWKTRPFRLIGAADADQDDRSKLAEHFPSTSSSSPSPTCHTVVYHRIVRTREKWISYLAPERPIGLKVLFTPTDSEVPGTKTNSSAHAAWLALQWIPQKFTRDKTINKPRSSESFPSKFRDQILPVLHETIVREQQTFRNMTDTFTLDEPVAEIAAISDSSNTTSTNGIVLDVPERFWYGLSYFLLAVLILCAIFLTAYAVRQTLQRKGKKQRVLDRSENQEVLNVQSNDSSKFILTNQIRPTQLDESSDDPSGFALYTKSEDVKRLQTKEACLVHARCSTPNWNNLRQFTQERRCSPLLSRSYMSREDDTHEACNQITVGTMSPHQHTVWTDVHKLRCSSSKPARHPFERRFPGLVEIKPGGTSSRENVKLVDLLPGNMPHLEITSDVNPTYQPVVKQTSSVLNNPSNYSTLSWIETMEPTRPTTVQSCHMDSPPANPHAAYVVLPVNPINQELKGETLRISCVPFVTECVSLYATMDPNNQTPTSSILVEDSILSISHEHPIDTCLLMQTPVWHGSHIRTNPS</sequence>
<protein>
    <recommendedName>
        <fullName evidence="6">Ig-like domain-containing protein</fullName>
    </recommendedName>
</protein>
<proteinExistence type="predicted"/>
<evidence type="ECO:0000313" key="7">
    <source>
        <dbReference type="EMBL" id="TPP58330.1"/>
    </source>
</evidence>
<evidence type="ECO:0000313" key="8">
    <source>
        <dbReference type="Proteomes" id="UP000316759"/>
    </source>
</evidence>
<dbReference type="EMBL" id="SUNJ01012107">
    <property type="protein sequence ID" value="TPP58330.1"/>
    <property type="molecule type" value="Genomic_DNA"/>
</dbReference>
<evidence type="ECO:0000256" key="5">
    <source>
        <dbReference type="SAM" id="Phobius"/>
    </source>
</evidence>
<keyword evidence="5" id="KW-0812">Transmembrane</keyword>
<dbReference type="InterPro" id="IPR007110">
    <property type="entry name" value="Ig-like_dom"/>
</dbReference>
<name>A0A504YKH0_FASGI</name>
<keyword evidence="1" id="KW-0732">Signal</keyword>
<dbReference type="PANTHER" id="PTHR12231">
    <property type="entry name" value="CTX-RELATED TYPE I TRANSMEMBRANE PROTEIN"/>
    <property type="match status" value="1"/>
</dbReference>